<dbReference type="Proteomes" id="UP000501130">
    <property type="component" value="Chromosome"/>
</dbReference>
<gene>
    <name evidence="3" type="ORF">HKT17_10490</name>
</gene>
<dbReference type="RefSeq" id="WP_171099945.1">
    <property type="nucleotide sequence ID" value="NZ_CP053084.1"/>
</dbReference>
<keyword evidence="4" id="KW-1185">Reference proteome</keyword>
<evidence type="ECO:0000256" key="1">
    <source>
        <dbReference type="ARBA" id="ARBA00007189"/>
    </source>
</evidence>
<keyword evidence="2" id="KW-0175">Coiled coil</keyword>
<comment type="similarity">
    <text evidence="1">Belongs to the UPF0751 family.</text>
</comment>
<protein>
    <submittedName>
        <fullName evidence="3">DUF2325 domain-containing protein</fullName>
    </submittedName>
</protein>
<dbReference type="Pfam" id="PF10087">
    <property type="entry name" value="DUF2325"/>
    <property type="match status" value="1"/>
</dbReference>
<accession>A0ABX6N6P5</accession>
<dbReference type="EMBL" id="CP053084">
    <property type="protein sequence ID" value="QJR30105.1"/>
    <property type="molecule type" value="Genomic_DNA"/>
</dbReference>
<sequence length="417" mass="46500">MPFQPDPVYLPQARTSLFAVQTTVTGTPDSLGSRRRRLWEMCGTAQCPVVGICLPMTVVKKLAVKYLQHTASRASDYETHCAVVVACKTKSAFGKMVQEQLDQRFHNELRSVQALKTREALQAHWNKHKEANHFPGVFWSVLSHPRCDAAMEFEVLGHAHMMQHQAGCERQTQENEKTALHEQLRAALAANKKLEEKYLASQLSHAQTQQLQQDTISTLQTELASQHGEMQKLKKTLSTLHAQKVNPDVSNTKELELLRARITTLKSVHLAELGNLQQHIKYLEAQLAKRPTAFAIQALDATSTNCAEPCDKPLDKRCVLCVGGRPSAVPLYRQTVETRGATFMHHDGGQEEGIAQLDAKLNSADLVICQAGCVSHEAYFRVKEHCKKRGIQCVYVQNPSKSALRKALQMIATPGND</sequence>
<evidence type="ECO:0000313" key="3">
    <source>
        <dbReference type="EMBL" id="QJR30105.1"/>
    </source>
</evidence>
<organism evidence="3 4">
    <name type="scientific">Limnobacter profundi</name>
    <dbReference type="NCBI Taxonomy" id="2732163"/>
    <lineage>
        <taxon>Bacteria</taxon>
        <taxon>Pseudomonadati</taxon>
        <taxon>Pseudomonadota</taxon>
        <taxon>Betaproteobacteria</taxon>
        <taxon>Burkholderiales</taxon>
        <taxon>Burkholderiaceae</taxon>
        <taxon>Limnobacter</taxon>
    </lineage>
</organism>
<name>A0ABX6N6P5_9BURK</name>
<proteinExistence type="inferred from homology"/>
<dbReference type="InterPro" id="IPR016772">
    <property type="entry name" value="UCP020408"/>
</dbReference>
<reference evidence="3 4" key="1">
    <citation type="submission" date="2020-05" db="EMBL/GenBank/DDBJ databases">
        <title>Compete genome of Limnobacter sp. SAORIC-580.</title>
        <authorList>
            <person name="Song J."/>
            <person name="Cho J.-C."/>
        </authorList>
    </citation>
    <scope>NUCLEOTIDE SEQUENCE [LARGE SCALE GENOMIC DNA]</scope>
    <source>
        <strain evidence="3 4">SAORIC-580</strain>
    </source>
</reference>
<evidence type="ECO:0000256" key="2">
    <source>
        <dbReference type="SAM" id="Coils"/>
    </source>
</evidence>
<feature type="coiled-coil region" evidence="2">
    <location>
        <begin position="177"/>
        <end position="236"/>
    </location>
</feature>
<evidence type="ECO:0000313" key="4">
    <source>
        <dbReference type="Proteomes" id="UP000501130"/>
    </source>
</evidence>